<organism evidence="1 3">
    <name type="scientific">Eubacterium ramulus</name>
    <dbReference type="NCBI Taxonomy" id="39490"/>
    <lineage>
        <taxon>Bacteria</taxon>
        <taxon>Bacillati</taxon>
        <taxon>Bacillota</taxon>
        <taxon>Clostridia</taxon>
        <taxon>Eubacteriales</taxon>
        <taxon>Eubacteriaceae</taxon>
        <taxon>Eubacterium</taxon>
    </lineage>
</organism>
<dbReference type="Proteomes" id="UP000245288">
    <property type="component" value="Unassembled WGS sequence"/>
</dbReference>
<dbReference type="EMBL" id="CYYA01000007">
    <property type="protein sequence ID" value="CUM98899.1"/>
    <property type="molecule type" value="Genomic_DNA"/>
</dbReference>
<dbReference type="GeneID" id="42785832"/>
<evidence type="ECO:0000313" key="4">
    <source>
        <dbReference type="Proteomes" id="UP000245288"/>
    </source>
</evidence>
<evidence type="ECO:0000313" key="1">
    <source>
        <dbReference type="EMBL" id="CUM98899.1"/>
    </source>
</evidence>
<name>A0A173TA28_EUBRA</name>
<accession>A0A173TA28</accession>
<reference evidence="2 4" key="1">
    <citation type="submission" date="2014-09" db="EMBL/GenBank/DDBJ databases">
        <title>Butyrate-producing bacteria isolated from human gut.</title>
        <authorList>
            <person name="Zhang Q."/>
            <person name="Zhao L."/>
        </authorList>
    </citation>
    <scope>NUCLEOTIDE SEQUENCE [LARGE SCALE GENOMIC DNA]</scope>
    <source>
        <strain evidence="2 4">21</strain>
    </source>
</reference>
<dbReference type="STRING" id="39490.ERS852448_01383"/>
<dbReference type="Proteomes" id="UP000095492">
    <property type="component" value="Unassembled WGS sequence"/>
</dbReference>
<dbReference type="RefSeq" id="WP_021738306.1">
    <property type="nucleotide sequence ID" value="NZ_CABKSU010000027.1"/>
</dbReference>
<evidence type="ECO:0000313" key="3">
    <source>
        <dbReference type="Proteomes" id="UP000095492"/>
    </source>
</evidence>
<dbReference type="OrthoDB" id="9811201at2"/>
<dbReference type="EMBL" id="JRFU01000107">
    <property type="protein sequence ID" value="PWE86444.1"/>
    <property type="molecule type" value="Genomic_DNA"/>
</dbReference>
<protein>
    <submittedName>
        <fullName evidence="1">PD-(D/E)XK nuclease family transposase</fullName>
    </submittedName>
</protein>
<gene>
    <name evidence="1" type="ORF">ERS852448_01383</name>
    <name evidence="2" type="ORF">LG34_10015</name>
</gene>
<keyword evidence="4" id="KW-1185">Reference proteome</keyword>
<proteinExistence type="predicted"/>
<reference evidence="1 3" key="2">
    <citation type="submission" date="2015-09" db="EMBL/GenBank/DDBJ databases">
        <authorList>
            <consortium name="Pathogen Informatics"/>
        </authorList>
    </citation>
    <scope>NUCLEOTIDE SEQUENCE [LARGE SCALE GENOMIC DNA]</scope>
    <source>
        <strain evidence="1 3">2789STDY5608891</strain>
    </source>
</reference>
<dbReference type="AlphaFoldDB" id="A0A173TA28"/>
<dbReference type="Pfam" id="PF12784">
    <property type="entry name" value="PDDEXK_2"/>
    <property type="match status" value="1"/>
</dbReference>
<sequence>MSYKMETFEERKVRYIEKIKNLTMMSDILARNVLKDKECCEYILRIIMNDSMLTVLDNQVQVDYKNLHGRSAVLDCVAKSGDGRLFNVEIQQEDEGAIPKRARYHLGLMDMNVLNPGEFFDKLPETYIIFVTQDDTLGYRLPIAHVDRIIKENGAEFGDEAHIIYVDSSKHEDTELGRLMHDFHCKAASDMQDGVLAKRIYELKESEEGVTHMCKVLEEIREEGRMEDKMETANNLYKMGMPLEQIAQAVQVSVQMIQEWLSGETSPVK</sequence>
<evidence type="ECO:0000313" key="2">
    <source>
        <dbReference type="EMBL" id="PWE86444.1"/>
    </source>
</evidence>